<accession>A0A1M5EHJ3</accession>
<proteinExistence type="predicted"/>
<name>A0A1M5EHJ3_9THEO</name>
<evidence type="ECO:0000313" key="2">
    <source>
        <dbReference type="Proteomes" id="UP000184088"/>
    </source>
</evidence>
<reference evidence="1 2" key="1">
    <citation type="submission" date="2016-11" db="EMBL/GenBank/DDBJ databases">
        <authorList>
            <person name="Jaros S."/>
            <person name="Januszkiewicz K."/>
            <person name="Wedrychowicz H."/>
        </authorList>
    </citation>
    <scope>NUCLEOTIDE SEQUENCE [LARGE SCALE GENOMIC DNA]</scope>
    <source>
        <strain evidence="1 2">DSM 17918</strain>
    </source>
</reference>
<dbReference type="OrthoDB" id="2450266at2"/>
<dbReference type="Proteomes" id="UP000184088">
    <property type="component" value="Unassembled WGS sequence"/>
</dbReference>
<organism evidence="1 2">
    <name type="scientific">Caldanaerobius fijiensis DSM 17918</name>
    <dbReference type="NCBI Taxonomy" id="1121256"/>
    <lineage>
        <taxon>Bacteria</taxon>
        <taxon>Bacillati</taxon>
        <taxon>Bacillota</taxon>
        <taxon>Clostridia</taxon>
        <taxon>Thermoanaerobacterales</taxon>
        <taxon>Thermoanaerobacteraceae</taxon>
        <taxon>Caldanaerobius</taxon>
    </lineage>
</organism>
<evidence type="ECO:0000313" key="1">
    <source>
        <dbReference type="EMBL" id="SHF78715.1"/>
    </source>
</evidence>
<dbReference type="RefSeq" id="WP_073346161.1">
    <property type="nucleotide sequence ID" value="NZ_FQVH01000045.1"/>
</dbReference>
<gene>
    <name evidence="1" type="ORF">SAMN02746089_02549</name>
</gene>
<dbReference type="AlphaFoldDB" id="A0A1M5EHJ3"/>
<dbReference type="STRING" id="1121256.SAMN02746089_02549"/>
<dbReference type="EMBL" id="FQVH01000045">
    <property type="protein sequence ID" value="SHF78715.1"/>
    <property type="molecule type" value="Genomic_DNA"/>
</dbReference>
<keyword evidence="2" id="KW-1185">Reference proteome</keyword>
<sequence>MGKKNDIKIGDRLSIRITDDVDELVLEWLNKQENRSKSILKLIAAFAHLEKYGRPELVQLLFSSLLSDTRNGDNKGNLLYNKIQMSDTSDVGRRKMSDKEVVSDGKDDAALDLYDEVFGTLDREKSSNNICKNDLFSAIKSIMR</sequence>
<protein>
    <submittedName>
        <fullName evidence="1">Uncharacterized protein</fullName>
    </submittedName>
</protein>